<evidence type="ECO:0000256" key="9">
    <source>
        <dbReference type="ARBA" id="ARBA00044145"/>
    </source>
</evidence>
<name>A0A3E3I4C1_9FIRM</name>
<evidence type="ECO:0000256" key="7">
    <source>
        <dbReference type="ARBA" id="ARBA00023080"/>
    </source>
</evidence>
<dbReference type="GO" id="GO:0046872">
    <property type="term" value="F:metal ion binding"/>
    <property type="evidence" value="ECO:0007669"/>
    <property type="project" value="UniProtKB-KW"/>
</dbReference>
<keyword evidence="15" id="KW-1185">Reference proteome</keyword>
<dbReference type="CDD" id="cd05400">
    <property type="entry name" value="NT_2-5OAS_ClassI-CCAase"/>
    <property type="match status" value="1"/>
</dbReference>
<dbReference type="GO" id="GO:0009117">
    <property type="term" value="P:nucleotide metabolic process"/>
    <property type="evidence" value="ECO:0007669"/>
    <property type="project" value="UniProtKB-KW"/>
</dbReference>
<comment type="caution">
    <text evidence="13">The sequence shown here is derived from an EMBL/GenBank/DDBJ whole genome shotgun (WGS) entry which is preliminary data.</text>
</comment>
<dbReference type="GeneID" id="97987922"/>
<keyword evidence="8" id="KW-0051">Antiviral defense</keyword>
<dbReference type="GO" id="GO:0016779">
    <property type="term" value="F:nucleotidyltransferase activity"/>
    <property type="evidence" value="ECO:0007669"/>
    <property type="project" value="UniProtKB-KW"/>
</dbReference>
<comment type="catalytic activity">
    <reaction evidence="10">
        <text>GTP + ATP = 3',3'-cGAMP + 2 diphosphate</text>
        <dbReference type="Rhea" id="RHEA:35647"/>
        <dbReference type="ChEBI" id="CHEBI:30616"/>
        <dbReference type="ChEBI" id="CHEBI:33019"/>
        <dbReference type="ChEBI" id="CHEBI:37565"/>
        <dbReference type="ChEBI" id="CHEBI:71501"/>
    </reaction>
    <physiologicalReaction direction="left-to-right" evidence="10">
        <dbReference type="Rhea" id="RHEA:35648"/>
    </physiologicalReaction>
</comment>
<protein>
    <recommendedName>
        <fullName evidence="9">Cyclic GMP-AMP synthase</fullName>
    </recommendedName>
</protein>
<dbReference type="InterPro" id="IPR048445">
    <property type="entry name" value="DncV-like_NTFase"/>
</dbReference>
<keyword evidence="1 13" id="KW-0808">Transferase</keyword>
<keyword evidence="2" id="KW-0548">Nucleotidyltransferase</keyword>
<evidence type="ECO:0000256" key="3">
    <source>
        <dbReference type="ARBA" id="ARBA00022723"/>
    </source>
</evidence>
<evidence type="ECO:0000313" key="16">
    <source>
        <dbReference type="Proteomes" id="UP000261166"/>
    </source>
</evidence>
<dbReference type="EMBL" id="QVLV01000008">
    <property type="protein sequence ID" value="RGE59867.1"/>
    <property type="molecule type" value="Genomic_DNA"/>
</dbReference>
<dbReference type="GO" id="GO:0051607">
    <property type="term" value="P:defense response to virus"/>
    <property type="evidence" value="ECO:0007669"/>
    <property type="project" value="UniProtKB-KW"/>
</dbReference>
<keyword evidence="5" id="KW-0067">ATP-binding</keyword>
<evidence type="ECO:0000256" key="6">
    <source>
        <dbReference type="ARBA" id="ARBA00022842"/>
    </source>
</evidence>
<dbReference type="OrthoDB" id="5569081at2"/>
<keyword evidence="3" id="KW-0479">Metal-binding</keyword>
<dbReference type="InterPro" id="IPR006116">
    <property type="entry name" value="NT_2-5OAS_ClassI-CCAase"/>
</dbReference>
<dbReference type="GO" id="GO:0005524">
    <property type="term" value="F:ATP binding"/>
    <property type="evidence" value="ECO:0007669"/>
    <property type="project" value="UniProtKB-KW"/>
</dbReference>
<evidence type="ECO:0000259" key="12">
    <source>
        <dbReference type="Pfam" id="PF21654"/>
    </source>
</evidence>
<sequence>MSLQKYFRDFNKTIKMDYDVKSELASKRDILLKKLRDSNELPGFTELNQGSYIMYTGVEPLDKEYDIDVGLRFNVNKNDYESPMELKNKICDILKNHTEYGAKVKKPCVTVTYKKNGETAYHVDLVVYTYEDKDDMESQLYLARGKDSIPEEICWEKSDPKGLVDYINNKFETETKDREQYRRVIRYMKRWKNLKFSSSGNAEPPSIGITLIAADKFEVSKSYDYLEEEWKYDDLEALIGFAKAIQNLFKLQGVSENGRLLYRIKYPLPSSLNFESDTDIFKKMTDSYMTDFKDKVDRLVNDLEEVKEEADEVEQCKLLNKIFGDDFKIPEKKNASKKQVNCIPVSSSSGV</sequence>
<evidence type="ECO:0000256" key="1">
    <source>
        <dbReference type="ARBA" id="ARBA00022679"/>
    </source>
</evidence>
<dbReference type="Pfam" id="PF21654">
    <property type="entry name" value="DncV-like_NTFase"/>
    <property type="match status" value="1"/>
</dbReference>
<feature type="domain" description="Cyclic GMP-AMP synthase DncV-like nucleotidyltransferase" evidence="12">
    <location>
        <begin position="48"/>
        <end position="128"/>
    </location>
</feature>
<evidence type="ECO:0000256" key="4">
    <source>
        <dbReference type="ARBA" id="ARBA00022741"/>
    </source>
</evidence>
<evidence type="ECO:0000256" key="8">
    <source>
        <dbReference type="ARBA" id="ARBA00023118"/>
    </source>
</evidence>
<dbReference type="EMBL" id="QVLU01000033">
    <property type="protein sequence ID" value="RGE65700.1"/>
    <property type="molecule type" value="Genomic_DNA"/>
</dbReference>
<dbReference type="AlphaFoldDB" id="A0A3E3I4C1"/>
<keyword evidence="7" id="KW-0546">Nucleotide metabolism</keyword>
<keyword evidence="6" id="KW-0460">Magnesium</keyword>
<evidence type="ECO:0000256" key="5">
    <source>
        <dbReference type="ARBA" id="ARBA00022840"/>
    </source>
</evidence>
<organism evidence="13 15">
    <name type="scientific">Eisenbergiella massiliensis</name>
    <dbReference type="NCBI Taxonomy" id="1720294"/>
    <lineage>
        <taxon>Bacteria</taxon>
        <taxon>Bacillati</taxon>
        <taxon>Bacillota</taxon>
        <taxon>Clostridia</taxon>
        <taxon>Lachnospirales</taxon>
        <taxon>Lachnospiraceae</taxon>
        <taxon>Eisenbergiella</taxon>
    </lineage>
</organism>
<keyword evidence="4" id="KW-0547">Nucleotide-binding</keyword>
<gene>
    <name evidence="14" type="ORF">DWY69_25650</name>
    <name evidence="13" type="ORF">DXC51_13845</name>
</gene>
<evidence type="ECO:0000256" key="2">
    <source>
        <dbReference type="ARBA" id="ARBA00022695"/>
    </source>
</evidence>
<dbReference type="Proteomes" id="UP000260812">
    <property type="component" value="Unassembled WGS sequence"/>
</dbReference>
<evidence type="ECO:0000256" key="11">
    <source>
        <dbReference type="SAM" id="Coils"/>
    </source>
</evidence>
<evidence type="ECO:0000313" key="14">
    <source>
        <dbReference type="EMBL" id="RGE65700.1"/>
    </source>
</evidence>
<reference evidence="13 16" key="1">
    <citation type="submission" date="2018-08" db="EMBL/GenBank/DDBJ databases">
        <title>A genome reference for cultivated species of the human gut microbiota.</title>
        <authorList>
            <person name="Zou Y."/>
            <person name="Xue W."/>
            <person name="Luo G."/>
        </authorList>
    </citation>
    <scope>NUCLEOTIDE SEQUENCE [LARGE SCALE GENOMIC DNA]</scope>
    <source>
        <strain evidence="14 16">AF26-4BH</strain>
        <strain evidence="13">TF05-5AC</strain>
    </source>
</reference>
<feature type="coiled-coil region" evidence="11">
    <location>
        <begin position="289"/>
        <end position="316"/>
    </location>
</feature>
<dbReference type="Proteomes" id="UP000261166">
    <property type="component" value="Unassembled WGS sequence"/>
</dbReference>
<evidence type="ECO:0000313" key="15">
    <source>
        <dbReference type="Proteomes" id="UP000260812"/>
    </source>
</evidence>
<evidence type="ECO:0000256" key="10">
    <source>
        <dbReference type="ARBA" id="ARBA00048304"/>
    </source>
</evidence>
<keyword evidence="11" id="KW-0175">Coiled coil</keyword>
<proteinExistence type="predicted"/>
<evidence type="ECO:0000313" key="13">
    <source>
        <dbReference type="EMBL" id="RGE59867.1"/>
    </source>
</evidence>
<accession>A0A3E3I4C1</accession>
<dbReference type="RefSeq" id="WP_021634932.1">
    <property type="nucleotide sequence ID" value="NZ_JBKXRP010000031.1"/>
</dbReference>